<comment type="subcellular location">
    <subcellularLocation>
        <location evidence="3">Cytoplasm</location>
    </subcellularLocation>
</comment>
<name>A0A1Q9CAJ4_SYMMI</name>
<dbReference type="Proteomes" id="UP000186817">
    <property type="component" value="Unassembled WGS sequence"/>
</dbReference>
<gene>
    <name evidence="5" type="ORF">AK812_SmicGene39694</name>
</gene>
<dbReference type="InterPro" id="IPR005135">
    <property type="entry name" value="Endo/exonuclease/phosphatase"/>
</dbReference>
<dbReference type="PROSITE" id="PS50802">
    <property type="entry name" value="OTU"/>
    <property type="match status" value="1"/>
</dbReference>
<dbReference type="Gene3D" id="3.60.10.10">
    <property type="entry name" value="Endonuclease/exonuclease/phosphatase"/>
    <property type="match status" value="1"/>
</dbReference>
<feature type="region of interest" description="Disordered" evidence="4">
    <location>
        <begin position="851"/>
        <end position="956"/>
    </location>
</feature>
<evidence type="ECO:0000256" key="3">
    <source>
        <dbReference type="RuleBase" id="RU367104"/>
    </source>
</evidence>
<keyword evidence="3" id="KW-0645">Protease</keyword>
<sequence>MRNMKGPAEDSDRAKHVGIPLCLQLTSASLVVDHGPYCGVRVGEASHPGPSGGAARATDRRREEREHAGDDGDALGLTSILRPLIEKLLREVLRDLLGGGGMKQLVAGLLVGEQPAMRRSSTASPPDGDEAMDEDYRKGARWKKRRRRDEAAGAVSQAQDGEKAAGKGRNEGGEKAAGKGKNAGGEKAVGKGKHAAGDGVGKGKGGGEVQPPKGRGRGADEGGAVKGKGKSTGDKPTDDDDGGWQEVPGRQWSLRAGDWTDPVMKYDEVVKAFASEGTDAVKAVVLATPEQRETLRTLLRGTARTHAVLIVTPDKEAAQKCPGVCGGRVIYRTVAVHESFTAELAKPQPKAMAAKVKLEQQASTVIYIRYHQRYMATERWKEVQHNPQKDFHAFMALHRMKALDSWGWQVEDAPKSPHKKIFGCARVQEGDVHSLLALSGKGGVFFDVSRSYAMPACYTEWHDQAESESSVEYLRRMLTLPADFGLVAGSRQLGKRLKRAEGQAIQRHWLIDGVPREVTADQLRTILQEAGFDNVEMLVQRRRATLMEFHFRAKATFTTDCIGIPFQLGDSEFALWARIAPARRGGGKPQNISTAGSWSLEAAEKEEVVVLDTGATTTDASMTAGVAEPKAADPAVAKAAASKERRHSDKGAAKKKLAVQQRALPPGVELVPQPMDGSCLFHCLAAGLKQLDASKDYTAAEIRARVANHFAKNASEYQKIWDGELPSREISDDFKKYISAIEMEGTWGGILELRAAARIYDTRLIVFATPVEIEPFHLHGQQKKRVLAFRFNGRHYDLLQGTGGKLPQDILDIKGKPEEVPQRLRGGGDDASVCAASSRVSVWTRPSASAWTRSSATSASRRASASRRVSSASGARRASPAAGSRASTSKRSRAASASAWTRLSATSASKRVSSASGARRALPATGSKASTSKRSRAAPAGVDGDDGPAPSVASAGTGGEAAVCVDDLLEDSAEPNVGSKAALVAYYQRGSSRNPSKLRDGVFEEKCEYCAQVFRADTAAKLSHRRMLWLTGAALCALMGSDKAVTPKEYAVKCRARGMPVSSILPGLCFTLLGDARNALVASETLRLRALSTLRRTAHRYEHGLDAKMLEDILTSAHAMLSDITVNALADILFDETFPVTILCIQELDLDEPSAPSFQAMLKSRGVHVFLSPVDNGMYRCAILATVEGRSVNLCSGRLAAATFEFMRGDHFTKIVVASFYGCAWSSDVAMQGTLEAVEQLKQTGSPWVLLGDFNLEQFSEPMATHLASGFAWAWDDGFQGSEPLPATRVSGRRLDYALACGQLFPTSVRQRWSIADHAQVAYEVDLEDPVGHRGPAFRGLSPSKVVTTEEWDAAWNAEGFQAALATGDVDGAWVMLSDAAEDLLTEQGAVGVRRSAPWRPVLRAHPRSRADGAQASLLVVRLRRLQRRVAQLAHRPDDRRLRAKAAKLAGDLERQATWLEAMPYFEMERWTDWLEEHIQEEESQSKVAAIAAWRGKMDASEPRLLSWIKRREVRECKAIHPTRVLQESEEAWMRLWGRREATGRVSQLLLQHPQLPEFQWRPAFTAEGLRKAGKEMAQRAAGPDGWATSSWCRLPDGFWHALGQLWSQVLASGATPALWRRGRVVLIPKTSGGHRPLTILPCAWRVGCRLLVQQLAGWIDTWATHRTLGGVCKRGVRDSFLRIVDSLEQAPLYIQEDLTKFFDSIRVPDLVLTLDRLGAPRALVQLLQSFYGDHHRVFTVSGLVGPRWCQVYCGIAQGCPLSPALAGAVMAIWSFVTERGAEAVVSTMSFVDDRLLWARSPEQLLAAKRRSSDFDDAYGFSCDKLKSKFVHKRSRHEVAELVAALDYEVSDCLSLLGVVVPLEVTQRPVLKDFDLQKALRRLRLIAVAARGLERKKRMLSVLVVPMFTWAGGFASVPTQLLQELVSSFRCMLGKDLAVDTSSLLCYEVCGWEVHSRVPVWIEEASLQMAAKKWPHLLPFTVEIVSRLGWWHGRDGRHLFRRDSYGQVRRFELGVDAFAVVEEWLRDVYRLQGLHSCGRVTRSLRRPDSAEADLAQGLDLPGPAAGSLVTCQGHKWAWKTATTTLERRCAMVTGCSTWHKQAMQKKLGQAAPDCLCGRRLPSRPHLLWNCSRTADLVAGIPPPTTRLQERMLAQAVPEIPAGPLVLDYEGYVRDLSEVLQACLTADGEVLLATDGSVVDTVSAWAVVLDNDRGVFSMGVDAEDQSSHRAEAEGMLTVLRALHSSTLPGESIFSRTASRPWRPCKAAMRGRIEILWWWVPSHGKMASHKWRCPPCGEMKARALNAAVDRAARTCATARARGSDRQRCLRLREAALEWEKKAHLAFRQVASRWAGA</sequence>
<dbReference type="CDD" id="cd22744">
    <property type="entry name" value="OTU"/>
    <property type="match status" value="1"/>
</dbReference>
<dbReference type="InterPro" id="IPR000477">
    <property type="entry name" value="RT_dom"/>
</dbReference>
<keyword evidence="3" id="KW-0833">Ubl conjugation pathway</keyword>
<dbReference type="OrthoDB" id="412981at2759"/>
<dbReference type="InterPro" id="IPR043502">
    <property type="entry name" value="DNA/RNA_pol_sf"/>
</dbReference>
<dbReference type="SUPFAM" id="SSF56219">
    <property type="entry name" value="DNase I-like"/>
    <property type="match status" value="1"/>
</dbReference>
<reference evidence="5 6" key="1">
    <citation type="submission" date="2016-02" db="EMBL/GenBank/DDBJ databases">
        <title>Genome analysis of coral dinoflagellate symbionts highlights evolutionary adaptations to a symbiotic lifestyle.</title>
        <authorList>
            <person name="Aranda M."/>
            <person name="Li Y."/>
            <person name="Liew Y.J."/>
            <person name="Baumgarten S."/>
            <person name="Simakov O."/>
            <person name="Wilson M."/>
            <person name="Piel J."/>
            <person name="Ashoor H."/>
            <person name="Bougouffa S."/>
            <person name="Bajic V.B."/>
            <person name="Ryu T."/>
            <person name="Ravasi T."/>
            <person name="Bayer T."/>
            <person name="Micklem G."/>
            <person name="Kim H."/>
            <person name="Bhak J."/>
            <person name="Lajeunesse T.C."/>
            <person name="Voolstra C.R."/>
        </authorList>
    </citation>
    <scope>NUCLEOTIDE SEQUENCE [LARGE SCALE GENOMIC DNA]</scope>
    <source>
        <strain evidence="5 6">CCMP2467</strain>
    </source>
</reference>
<proteinExistence type="predicted"/>
<evidence type="ECO:0000313" key="6">
    <source>
        <dbReference type="Proteomes" id="UP000186817"/>
    </source>
</evidence>
<dbReference type="EMBL" id="LSRX01001431">
    <property type="protein sequence ID" value="OLP79952.1"/>
    <property type="molecule type" value="Genomic_DNA"/>
</dbReference>
<dbReference type="Gene3D" id="3.90.70.80">
    <property type="match status" value="1"/>
</dbReference>
<dbReference type="GO" id="GO:0004843">
    <property type="term" value="F:cysteine-type deubiquitinase activity"/>
    <property type="evidence" value="ECO:0007669"/>
    <property type="project" value="UniProtKB-UniRule"/>
</dbReference>
<evidence type="ECO:0000256" key="4">
    <source>
        <dbReference type="SAM" id="MobiDB-lite"/>
    </source>
</evidence>
<feature type="compositionally biased region" description="Low complexity" evidence="4">
    <location>
        <begin position="894"/>
        <end position="909"/>
    </location>
</feature>
<feature type="compositionally biased region" description="Gly residues" evidence="4">
    <location>
        <begin position="198"/>
        <end position="208"/>
    </location>
</feature>
<dbReference type="GO" id="GO:0005829">
    <property type="term" value="C:cytosol"/>
    <property type="evidence" value="ECO:0007669"/>
    <property type="project" value="TreeGrafter"/>
</dbReference>
<dbReference type="PANTHER" id="PTHR13312">
    <property type="entry name" value="HIV-INDUCED PROTEIN-7-LIKE PROTEASE"/>
    <property type="match status" value="1"/>
</dbReference>
<dbReference type="GO" id="GO:0036503">
    <property type="term" value="P:ERAD pathway"/>
    <property type="evidence" value="ECO:0007669"/>
    <property type="project" value="TreeGrafter"/>
</dbReference>
<accession>A0A1Q9CAJ4</accession>
<dbReference type="GO" id="GO:0016579">
    <property type="term" value="P:protein deubiquitination"/>
    <property type="evidence" value="ECO:0007669"/>
    <property type="project" value="TreeGrafter"/>
</dbReference>
<organism evidence="5 6">
    <name type="scientific">Symbiodinium microadriaticum</name>
    <name type="common">Dinoflagellate</name>
    <name type="synonym">Zooxanthella microadriatica</name>
    <dbReference type="NCBI Taxonomy" id="2951"/>
    <lineage>
        <taxon>Eukaryota</taxon>
        <taxon>Sar</taxon>
        <taxon>Alveolata</taxon>
        <taxon>Dinophyceae</taxon>
        <taxon>Suessiales</taxon>
        <taxon>Symbiodiniaceae</taxon>
        <taxon>Symbiodinium</taxon>
    </lineage>
</organism>
<dbReference type="GO" id="GO:0005634">
    <property type="term" value="C:nucleus"/>
    <property type="evidence" value="ECO:0007669"/>
    <property type="project" value="TreeGrafter"/>
</dbReference>
<feature type="region of interest" description="Disordered" evidence="4">
    <location>
        <begin position="41"/>
        <end position="75"/>
    </location>
</feature>
<dbReference type="GO" id="GO:0030968">
    <property type="term" value="P:endoplasmic reticulum unfolded protein response"/>
    <property type="evidence" value="ECO:0007669"/>
    <property type="project" value="TreeGrafter"/>
</dbReference>
<dbReference type="Pfam" id="PF03372">
    <property type="entry name" value="Exo_endo_phos"/>
    <property type="match status" value="1"/>
</dbReference>
<evidence type="ECO:0000256" key="2">
    <source>
        <dbReference type="ARBA" id="ARBA00022801"/>
    </source>
</evidence>
<comment type="catalytic activity">
    <reaction evidence="1 3">
        <text>Thiol-dependent hydrolysis of ester, thioester, amide, peptide and isopeptide bonds formed by the C-terminal Gly of ubiquitin (a 76-residue protein attached to proteins as an intracellular targeting signal).</text>
        <dbReference type="EC" id="3.4.19.12"/>
    </reaction>
</comment>
<keyword evidence="3" id="KW-0788">Thiol protease</keyword>
<protein>
    <recommendedName>
        <fullName evidence="3">Ubiquitin thioesterase OTU</fullName>
        <ecNumber evidence="3">3.4.19.12</ecNumber>
    </recommendedName>
</protein>
<feature type="region of interest" description="Disordered" evidence="4">
    <location>
        <begin position="116"/>
        <end position="255"/>
    </location>
</feature>
<dbReference type="EC" id="3.4.19.12" evidence="3"/>
<dbReference type="SUPFAM" id="SSF56672">
    <property type="entry name" value="DNA/RNA polymerases"/>
    <property type="match status" value="1"/>
</dbReference>
<evidence type="ECO:0000256" key="1">
    <source>
        <dbReference type="ARBA" id="ARBA00000707"/>
    </source>
</evidence>
<dbReference type="Pfam" id="PF02338">
    <property type="entry name" value="OTU"/>
    <property type="match status" value="1"/>
</dbReference>
<keyword evidence="6" id="KW-1185">Reference proteome</keyword>
<keyword evidence="3" id="KW-0963">Cytoplasm</keyword>
<feature type="compositionally biased region" description="Basic and acidic residues" evidence="4">
    <location>
        <begin position="57"/>
        <end position="70"/>
    </location>
</feature>
<dbReference type="Pfam" id="PF00078">
    <property type="entry name" value="RVT_1"/>
    <property type="match status" value="1"/>
</dbReference>
<keyword evidence="2 3" id="KW-0378">Hydrolase</keyword>
<feature type="compositionally biased region" description="Basic and acidic residues" evidence="4">
    <location>
        <begin position="160"/>
        <end position="177"/>
    </location>
</feature>
<dbReference type="InterPro" id="IPR036691">
    <property type="entry name" value="Endo/exonu/phosph_ase_sf"/>
</dbReference>
<dbReference type="PROSITE" id="PS50878">
    <property type="entry name" value="RT_POL"/>
    <property type="match status" value="1"/>
</dbReference>
<comment type="function">
    <text evidence="3">Hydrolase that can remove conjugated ubiquitin from proteins and may therefore play an important regulatory role at the level of protein turnover by preventing degradation.</text>
</comment>
<dbReference type="InterPro" id="IPR003323">
    <property type="entry name" value="OTU_dom"/>
</dbReference>
<evidence type="ECO:0000313" key="5">
    <source>
        <dbReference type="EMBL" id="OLP79952.1"/>
    </source>
</evidence>
<dbReference type="PANTHER" id="PTHR13312:SF0">
    <property type="entry name" value="UBIQUITIN THIOESTERASE OTU1"/>
    <property type="match status" value="1"/>
</dbReference>
<dbReference type="SUPFAM" id="SSF54001">
    <property type="entry name" value="Cysteine proteinases"/>
    <property type="match status" value="1"/>
</dbReference>
<dbReference type="InterPro" id="IPR038765">
    <property type="entry name" value="Papain-like_cys_pep_sf"/>
</dbReference>
<comment type="caution">
    <text evidence="5">The sequence shown here is derived from an EMBL/GenBank/DDBJ whole genome shotgun (WGS) entry which is preliminary data.</text>
</comment>
<feature type="compositionally biased region" description="Low complexity" evidence="4">
    <location>
        <begin position="851"/>
        <end position="887"/>
    </location>
</feature>